<comment type="caution">
    <text evidence="1">The sequence shown here is derived from an EMBL/GenBank/DDBJ whole genome shotgun (WGS) entry which is preliminary data.</text>
</comment>
<keyword evidence="2" id="KW-1185">Reference proteome</keyword>
<evidence type="ECO:0000313" key="2">
    <source>
        <dbReference type="Proteomes" id="UP000593571"/>
    </source>
</evidence>
<dbReference type="EMBL" id="JACASE010000007">
    <property type="protein sequence ID" value="KAF6447489.1"/>
    <property type="molecule type" value="Genomic_DNA"/>
</dbReference>
<sequence>MFQSKDRVVEWINKIRPILPTRDSFLIERHTRTESKGMGKIFYANVNENKAGEAILISDKIDFKTKAVTRNKEGHFIMIKELIQREAITLVNIYAVNTGVPKYIKQLLTDIKGEIDNNTVIVGGFYTSLT</sequence>
<protein>
    <submittedName>
        <fullName evidence="1">Uncharacterized protein</fullName>
    </submittedName>
</protein>
<name>A0A7J8FJ75_ROUAE</name>
<gene>
    <name evidence="1" type="ORF">HJG63_011938</name>
</gene>
<dbReference type="Proteomes" id="UP000593571">
    <property type="component" value="Unassembled WGS sequence"/>
</dbReference>
<accession>A0A7J8FJ75</accession>
<dbReference type="InterPro" id="IPR036691">
    <property type="entry name" value="Endo/exonu/phosph_ase_sf"/>
</dbReference>
<dbReference type="AlphaFoldDB" id="A0A7J8FJ75"/>
<dbReference type="Gene3D" id="3.60.10.10">
    <property type="entry name" value="Endonuclease/exonuclease/phosphatase"/>
    <property type="match status" value="1"/>
</dbReference>
<evidence type="ECO:0000313" key="1">
    <source>
        <dbReference type="EMBL" id="KAF6447489.1"/>
    </source>
</evidence>
<reference evidence="1 2" key="1">
    <citation type="journal article" date="2020" name="Nature">
        <title>Six reference-quality genomes reveal evolution of bat adaptations.</title>
        <authorList>
            <person name="Jebb D."/>
            <person name="Huang Z."/>
            <person name="Pippel M."/>
            <person name="Hughes G.M."/>
            <person name="Lavrichenko K."/>
            <person name="Devanna P."/>
            <person name="Winkler S."/>
            <person name="Jermiin L.S."/>
            <person name="Skirmuntt E.C."/>
            <person name="Katzourakis A."/>
            <person name="Burkitt-Gray L."/>
            <person name="Ray D.A."/>
            <person name="Sullivan K.A.M."/>
            <person name="Roscito J.G."/>
            <person name="Kirilenko B.M."/>
            <person name="Davalos L.M."/>
            <person name="Corthals A.P."/>
            <person name="Power M.L."/>
            <person name="Jones G."/>
            <person name="Ransome R.D."/>
            <person name="Dechmann D.K.N."/>
            <person name="Locatelli A.G."/>
            <person name="Puechmaille S.J."/>
            <person name="Fedrigo O."/>
            <person name="Jarvis E.D."/>
            <person name="Hiller M."/>
            <person name="Vernes S.C."/>
            <person name="Myers E.W."/>
            <person name="Teeling E.C."/>
        </authorList>
    </citation>
    <scope>NUCLEOTIDE SEQUENCE [LARGE SCALE GENOMIC DNA]</scope>
    <source>
        <strain evidence="1">MRouAeg1</strain>
        <tissue evidence="1">Muscle</tissue>
    </source>
</reference>
<organism evidence="1 2">
    <name type="scientific">Rousettus aegyptiacus</name>
    <name type="common">Egyptian fruit bat</name>
    <name type="synonym">Pteropus aegyptiacus</name>
    <dbReference type="NCBI Taxonomy" id="9407"/>
    <lineage>
        <taxon>Eukaryota</taxon>
        <taxon>Metazoa</taxon>
        <taxon>Chordata</taxon>
        <taxon>Craniata</taxon>
        <taxon>Vertebrata</taxon>
        <taxon>Euteleostomi</taxon>
        <taxon>Mammalia</taxon>
        <taxon>Eutheria</taxon>
        <taxon>Laurasiatheria</taxon>
        <taxon>Chiroptera</taxon>
        <taxon>Yinpterochiroptera</taxon>
        <taxon>Pteropodoidea</taxon>
        <taxon>Pteropodidae</taxon>
        <taxon>Rousettinae</taxon>
        <taxon>Rousettus</taxon>
    </lineage>
</organism>
<proteinExistence type="predicted"/>